<organism evidence="1 2">
    <name type="scientific">Dyella japonica DSM 16301</name>
    <dbReference type="NCBI Taxonomy" id="1440762"/>
    <lineage>
        <taxon>Bacteria</taxon>
        <taxon>Pseudomonadati</taxon>
        <taxon>Pseudomonadota</taxon>
        <taxon>Gammaproteobacteria</taxon>
        <taxon>Lysobacterales</taxon>
        <taxon>Rhodanobacteraceae</taxon>
        <taxon>Dyella</taxon>
    </lineage>
</organism>
<reference evidence="1 2" key="1">
    <citation type="journal article" date="2015" name="Antonie Van Leeuwenhoek">
        <title>A phylogenomic and molecular marker based taxonomic framework for the order Xanthomonadales: proposal to transfer the families Algiphilaceae and Solimonadaceae to the order Nevskiales ord. nov. and to create a new family within the order Xanthomonadales, the family Rhodanobacteraceae fam. nov., containing the genus Rhodanobacter and its closest relatives.</title>
        <authorList>
            <person name="Naushad S."/>
            <person name="Adeolu M."/>
            <person name="Wong S."/>
            <person name="Sohail M."/>
            <person name="Schellhorn H.E."/>
            <person name="Gupta R.S."/>
        </authorList>
    </citation>
    <scope>NUCLEOTIDE SEQUENCE [LARGE SCALE GENOMIC DNA]</scope>
    <source>
        <strain evidence="1 2">DSM 16301</strain>
    </source>
</reference>
<evidence type="ECO:0000313" key="1">
    <source>
        <dbReference type="EMBL" id="KLD64948.1"/>
    </source>
</evidence>
<gene>
    <name evidence="1" type="ORF">Y882_05915</name>
</gene>
<dbReference type="Proteomes" id="UP000035481">
    <property type="component" value="Unassembled WGS sequence"/>
</dbReference>
<dbReference type="SMART" id="SM00882">
    <property type="entry name" value="CoA_trans"/>
    <property type="match status" value="1"/>
</dbReference>
<keyword evidence="1" id="KW-0808">Transferase</keyword>
<protein>
    <submittedName>
        <fullName evidence="1">3-oxoadipate:succinyl-CoA transferase</fullName>
    </submittedName>
</protein>
<dbReference type="AlphaFoldDB" id="A0A0G9H5T4"/>
<dbReference type="InterPro" id="IPR037171">
    <property type="entry name" value="NagB/RpiA_transferase-like"/>
</dbReference>
<dbReference type="PANTHER" id="PTHR43293">
    <property type="entry name" value="ACETATE COA-TRANSFERASE YDIF"/>
    <property type="match status" value="1"/>
</dbReference>
<comment type="caution">
    <text evidence="1">The sequence shown here is derived from an EMBL/GenBank/DDBJ whole genome shotgun (WGS) entry which is preliminary data.</text>
</comment>
<accession>A0A0G9H5T4</accession>
<name>A0A0G9H5T4_9GAMM</name>
<dbReference type="GO" id="GO:0008410">
    <property type="term" value="F:CoA-transferase activity"/>
    <property type="evidence" value="ECO:0007669"/>
    <property type="project" value="InterPro"/>
</dbReference>
<evidence type="ECO:0000313" key="2">
    <source>
        <dbReference type="Proteomes" id="UP000035481"/>
    </source>
</evidence>
<dbReference type="Pfam" id="PF01144">
    <property type="entry name" value="CoA_trans"/>
    <property type="match status" value="1"/>
</dbReference>
<dbReference type="PANTHER" id="PTHR43293:SF3">
    <property type="entry name" value="CHOLESTEROL RING-CLEAVING HYDROLASE IPDB SUBUNIT"/>
    <property type="match status" value="1"/>
</dbReference>
<dbReference type="EMBL" id="JPLA01000013">
    <property type="protein sequence ID" value="KLD64948.1"/>
    <property type="molecule type" value="Genomic_DNA"/>
</dbReference>
<dbReference type="STRING" id="1440762.Y882_05915"/>
<dbReference type="RefSeq" id="WP_046970927.1">
    <property type="nucleotide sequence ID" value="NZ_JPLA01000013.1"/>
</dbReference>
<dbReference type="InterPro" id="IPR004165">
    <property type="entry name" value="CoA_trans_fam_I"/>
</dbReference>
<dbReference type="Gene3D" id="3.30.30.40">
    <property type="match status" value="1"/>
</dbReference>
<dbReference type="PATRIC" id="fig|1440762.4.peg.528"/>
<dbReference type="Gene3D" id="3.40.1080.10">
    <property type="entry name" value="Glutaconate Coenzyme A-transferase"/>
    <property type="match status" value="1"/>
</dbReference>
<sequence>MHLSLADAIENCVADGASIALEGFTHLIPFAAGHEIIRQRRRDLHLIRMTPDLVYDQMIGMGCARKLTFSWGGNPGVGSLHRLRDAVEHQWPNALELDEHSHAGMATAFCAGASRLPFGVLRGYVGTDLPARNPNIRHVTCPFTGESLAAVPAINPDVTILHAQRADREGNVAIEGIVGAAREAALAAQTLIVTVEEIVEDLPPAMNAIVLPHWIVSAVVHCPGGAYPSYAQGHYTRDNAFYQRWDAIARERDSFRSWMDINVIGARDHRTFLAGLQQAAS</sequence>
<dbReference type="SUPFAM" id="SSF100950">
    <property type="entry name" value="NagB/RpiA/CoA transferase-like"/>
    <property type="match status" value="1"/>
</dbReference>
<dbReference type="OrthoDB" id="9777193at2"/>
<proteinExistence type="predicted"/>